<proteinExistence type="predicted"/>
<keyword evidence="1" id="KW-0472">Membrane</keyword>
<sequence length="169" mass="18539">MNAVRHPQVSRRSGFTLLEAAICSLLVGLVFVGALRCVGATITGRMDNVDRARAMLLAQHLASEIHTQAYTEPSGSWWFGTDSGESTNNRMTLDDVDDYSGLSETPPKNMLGTTAKNGDGWTRSVQVWYVDRDDPDAFTIFDQGVKRIVVTVSRDGQTLAQLVTLKCDL</sequence>
<dbReference type="AlphaFoldDB" id="A0A5C5VBB2"/>
<keyword evidence="3" id="KW-1185">Reference proteome</keyword>
<dbReference type="RefSeq" id="WP_146562426.1">
    <property type="nucleotide sequence ID" value="NZ_SIHJ01000001.1"/>
</dbReference>
<keyword evidence="1" id="KW-1133">Transmembrane helix</keyword>
<keyword evidence="1" id="KW-0812">Transmembrane</keyword>
<name>A0A5C5VBB2_9BACT</name>
<evidence type="ECO:0008006" key="4">
    <source>
        <dbReference type="Google" id="ProtNLM"/>
    </source>
</evidence>
<evidence type="ECO:0000313" key="2">
    <source>
        <dbReference type="EMBL" id="TWT35914.1"/>
    </source>
</evidence>
<gene>
    <name evidence="2" type="ORF">KOR34_08110</name>
</gene>
<accession>A0A5C5VBB2</accession>
<evidence type="ECO:0000313" key="3">
    <source>
        <dbReference type="Proteomes" id="UP000316714"/>
    </source>
</evidence>
<organism evidence="2 3">
    <name type="scientific">Posidoniimonas corsicana</name>
    <dbReference type="NCBI Taxonomy" id="1938618"/>
    <lineage>
        <taxon>Bacteria</taxon>
        <taxon>Pseudomonadati</taxon>
        <taxon>Planctomycetota</taxon>
        <taxon>Planctomycetia</taxon>
        <taxon>Pirellulales</taxon>
        <taxon>Lacipirellulaceae</taxon>
        <taxon>Posidoniimonas</taxon>
    </lineage>
</organism>
<evidence type="ECO:0000256" key="1">
    <source>
        <dbReference type="SAM" id="Phobius"/>
    </source>
</evidence>
<dbReference type="EMBL" id="SIHJ01000001">
    <property type="protein sequence ID" value="TWT35914.1"/>
    <property type="molecule type" value="Genomic_DNA"/>
</dbReference>
<protein>
    <recommendedName>
        <fullName evidence="4">Prepilin-type N-terminal cleavage/methylation domain-containing protein</fullName>
    </recommendedName>
</protein>
<dbReference type="Proteomes" id="UP000316714">
    <property type="component" value="Unassembled WGS sequence"/>
</dbReference>
<comment type="caution">
    <text evidence="2">The sequence shown here is derived from an EMBL/GenBank/DDBJ whole genome shotgun (WGS) entry which is preliminary data.</text>
</comment>
<feature type="transmembrane region" description="Helical" evidence="1">
    <location>
        <begin position="15"/>
        <end position="35"/>
    </location>
</feature>
<reference evidence="2 3" key="1">
    <citation type="submission" date="2019-02" db="EMBL/GenBank/DDBJ databases">
        <title>Deep-cultivation of Planctomycetes and their phenomic and genomic characterization uncovers novel biology.</title>
        <authorList>
            <person name="Wiegand S."/>
            <person name="Jogler M."/>
            <person name="Boedeker C."/>
            <person name="Pinto D."/>
            <person name="Vollmers J."/>
            <person name="Rivas-Marin E."/>
            <person name="Kohn T."/>
            <person name="Peeters S.H."/>
            <person name="Heuer A."/>
            <person name="Rast P."/>
            <person name="Oberbeckmann S."/>
            <person name="Bunk B."/>
            <person name="Jeske O."/>
            <person name="Meyerdierks A."/>
            <person name="Storesund J.E."/>
            <person name="Kallscheuer N."/>
            <person name="Luecker S."/>
            <person name="Lage O.M."/>
            <person name="Pohl T."/>
            <person name="Merkel B.J."/>
            <person name="Hornburger P."/>
            <person name="Mueller R.-W."/>
            <person name="Bruemmer F."/>
            <person name="Labrenz M."/>
            <person name="Spormann A.M."/>
            <person name="Op Den Camp H."/>
            <person name="Overmann J."/>
            <person name="Amann R."/>
            <person name="Jetten M.S.M."/>
            <person name="Mascher T."/>
            <person name="Medema M.H."/>
            <person name="Devos D.P."/>
            <person name="Kaster A.-K."/>
            <person name="Ovreas L."/>
            <person name="Rohde M."/>
            <person name="Galperin M.Y."/>
            <person name="Jogler C."/>
        </authorList>
    </citation>
    <scope>NUCLEOTIDE SEQUENCE [LARGE SCALE GENOMIC DNA]</scope>
    <source>
        <strain evidence="2 3">KOR34</strain>
    </source>
</reference>
<dbReference type="OrthoDB" id="260065at2"/>